<dbReference type="GO" id="GO:0010499">
    <property type="term" value="P:proteasomal ubiquitin-independent protein catabolic process"/>
    <property type="evidence" value="ECO:0007669"/>
    <property type="project" value="TreeGrafter"/>
</dbReference>
<organism evidence="3 4">
    <name type="scientific">Toxoplasma gondii GAB2-2007-GAL-DOM2</name>
    <dbReference type="NCBI Taxonomy" id="1130820"/>
    <lineage>
        <taxon>Eukaryota</taxon>
        <taxon>Sar</taxon>
        <taxon>Alveolata</taxon>
        <taxon>Apicomplexa</taxon>
        <taxon>Conoidasida</taxon>
        <taxon>Coccidia</taxon>
        <taxon>Eucoccidiorida</taxon>
        <taxon>Eimeriorina</taxon>
        <taxon>Sarcocystidae</taxon>
        <taxon>Toxoplasma</taxon>
    </lineage>
</organism>
<evidence type="ECO:0000259" key="2">
    <source>
        <dbReference type="Pfam" id="PF16507"/>
    </source>
</evidence>
<dbReference type="InterPro" id="IPR032430">
    <property type="entry name" value="Blm10_mid"/>
</dbReference>
<evidence type="ECO:0000256" key="1">
    <source>
        <dbReference type="SAM" id="MobiDB-lite"/>
    </source>
</evidence>
<dbReference type="InterPro" id="IPR035309">
    <property type="entry name" value="PSME4"/>
</dbReference>
<dbReference type="VEuPathDB" id="ToxoDB:TGDOM2_242890A"/>
<sequence length="680" mass="75385">MKPTASSRYAQSVAPASAAASPWRQGLRLSRRGGGTPYALPRESPAVPDSGGGEGAEEADSTMRDLDEREGNEFRQEKEGSCVGKEREEDVSSSRAEECLETQARMEERTPLETLKKHLKWRWMLLHLLRRFDRSYRGQVGTSTARRKALVTALVRLASACRPFWGFSPAFYSSSEPNGSLADPDSYRLPSPLASPSSFSFASRASSSSALQFLKTVAECREEADLASLVMHGVRHGTLFEALDLLVRTTNLTSARLFLRFRLLLLFAPPPFCFSLVRDGRLMRLWGWVDGAFAPSWDALFVVLLFRACKFGWATGRPLSCSLRRLLPFLFQILLRVFQLPHSAPAAAATLKRQRETIPGEFTPLLENQFQTPSQMAKVLALLLEPLPAGEEAGEVCGRGQERKKVERPLFSAGGEETHSEEKSLEEGEGMTAFKLLESLLSTLLIYTHPSSDGGRGAAAIGAFLNAFISAYIRRIQRERLGENVVRRACGRHLSGCCLGRCSAGRRDPERKEADEASERGGEEDARETGKGGKSCECCWCREGATPGKEFLCRRLGRREDEKVVQLLAPIFLQGMFSKHMAVASCYEDGMKLLCHLQPETVVEGVLERAAASLETVTEANHTNTVQLLSRSAQTLVKVGTGEAALRESEELEIRFKQLEAFQAESSFCETQRKREIESW</sequence>
<feature type="compositionally biased region" description="Basic and acidic residues" evidence="1">
    <location>
        <begin position="505"/>
        <end position="531"/>
    </location>
</feature>
<dbReference type="GO" id="GO:0005829">
    <property type="term" value="C:cytosol"/>
    <property type="evidence" value="ECO:0007669"/>
    <property type="project" value="TreeGrafter"/>
</dbReference>
<dbReference type="Pfam" id="PF16507">
    <property type="entry name" value="HEAT_PSME4_mid"/>
    <property type="match status" value="1"/>
</dbReference>
<feature type="region of interest" description="Disordered" evidence="1">
    <location>
        <begin position="1"/>
        <end position="102"/>
    </location>
</feature>
<accession>A0A086JL97</accession>
<feature type="compositionally biased region" description="Basic and acidic residues" evidence="1">
    <location>
        <begin position="61"/>
        <end position="102"/>
    </location>
</feature>
<dbReference type="PANTHER" id="PTHR32170:SF3">
    <property type="entry name" value="PROTEASOME ACTIVATOR COMPLEX SUBUNIT 4"/>
    <property type="match status" value="1"/>
</dbReference>
<dbReference type="AlphaFoldDB" id="A0A086JL97"/>
<evidence type="ECO:0000313" key="3">
    <source>
        <dbReference type="EMBL" id="KFG32915.1"/>
    </source>
</evidence>
<feature type="region of interest" description="Disordered" evidence="1">
    <location>
        <begin position="408"/>
        <end position="427"/>
    </location>
</feature>
<reference evidence="3 4" key="1">
    <citation type="submission" date="2014-02" db="EMBL/GenBank/DDBJ databases">
        <authorList>
            <person name="Sibley D."/>
            <person name="Venepally P."/>
            <person name="Karamycheva S."/>
            <person name="Hadjithomas M."/>
            <person name="Khan A."/>
            <person name="Brunk B."/>
            <person name="Roos D."/>
            <person name="Caler E."/>
            <person name="Lorenzi H."/>
        </authorList>
    </citation>
    <scope>NUCLEOTIDE SEQUENCE [LARGE SCALE GENOMIC DNA]</scope>
    <source>
        <strain evidence="3 4">GAB2-2007-GAL-DOM2</strain>
    </source>
</reference>
<dbReference type="Proteomes" id="UP000028837">
    <property type="component" value="Unassembled WGS sequence"/>
</dbReference>
<dbReference type="GO" id="GO:0070628">
    <property type="term" value="F:proteasome binding"/>
    <property type="evidence" value="ECO:0007669"/>
    <property type="project" value="InterPro"/>
</dbReference>
<feature type="compositionally biased region" description="Polar residues" evidence="1">
    <location>
        <begin position="1"/>
        <end position="10"/>
    </location>
</feature>
<evidence type="ECO:0000313" key="4">
    <source>
        <dbReference type="Proteomes" id="UP000028837"/>
    </source>
</evidence>
<gene>
    <name evidence="3" type="ORF">TGDOM2_242890A</name>
</gene>
<dbReference type="GO" id="GO:0005634">
    <property type="term" value="C:nucleus"/>
    <property type="evidence" value="ECO:0007669"/>
    <property type="project" value="TreeGrafter"/>
</dbReference>
<feature type="compositionally biased region" description="Low complexity" evidence="1">
    <location>
        <begin position="14"/>
        <end position="28"/>
    </location>
</feature>
<proteinExistence type="predicted"/>
<name>A0A086JL97_TOXGO</name>
<feature type="region of interest" description="Disordered" evidence="1">
    <location>
        <begin position="505"/>
        <end position="534"/>
    </location>
</feature>
<feature type="domain" description="Proteasome activator Blm10 middle HEAT repeats region" evidence="2">
    <location>
        <begin position="554"/>
        <end position="635"/>
    </location>
</feature>
<dbReference type="EMBL" id="AHZU02001380">
    <property type="protein sequence ID" value="KFG32915.1"/>
    <property type="molecule type" value="Genomic_DNA"/>
</dbReference>
<protein>
    <recommendedName>
        <fullName evidence="2">Proteasome activator Blm10 middle HEAT repeats region domain-containing protein</fullName>
    </recommendedName>
</protein>
<dbReference type="PANTHER" id="PTHR32170">
    <property type="entry name" value="PROTEASOME ACTIVATOR COMPLEX SUBUNIT 4"/>
    <property type="match status" value="1"/>
</dbReference>
<comment type="caution">
    <text evidence="3">The sequence shown here is derived from an EMBL/GenBank/DDBJ whole genome shotgun (WGS) entry which is preliminary data.</text>
</comment>
<dbReference type="GO" id="GO:0016504">
    <property type="term" value="F:peptidase activator activity"/>
    <property type="evidence" value="ECO:0007669"/>
    <property type="project" value="InterPro"/>
</dbReference>
<feature type="compositionally biased region" description="Basic and acidic residues" evidence="1">
    <location>
        <begin position="416"/>
        <end position="426"/>
    </location>
</feature>